<feature type="domain" description="NET" evidence="1">
    <location>
        <begin position="42"/>
        <end position="91"/>
    </location>
</feature>
<dbReference type="AlphaFoldDB" id="A0A1D6NR09"/>
<accession>A0A1D6NR09</accession>
<dbReference type="Gene3D" id="1.20.1270.220">
    <property type="match status" value="1"/>
</dbReference>
<gene>
    <name evidence="2" type="ORF">ZEAMMB73_Zm00001d044739</name>
</gene>
<evidence type="ECO:0000313" key="2">
    <source>
        <dbReference type="EMBL" id="AQL00751.1"/>
    </source>
</evidence>
<dbReference type="InParanoid" id="A0A1D6NR09"/>
<name>A0A1D6NR09_MAIZE</name>
<dbReference type="Pfam" id="PF17035">
    <property type="entry name" value="BET"/>
    <property type="match status" value="1"/>
</dbReference>
<protein>
    <recommendedName>
        <fullName evidence="1">NET domain-containing protein</fullName>
    </recommendedName>
</protein>
<reference evidence="2" key="1">
    <citation type="submission" date="2015-12" db="EMBL/GenBank/DDBJ databases">
        <title>Update maize B73 reference genome by single molecule sequencing technologies.</title>
        <authorList>
            <consortium name="Maize Genome Sequencing Project"/>
            <person name="Ware D."/>
        </authorList>
    </citation>
    <scope>NUCLEOTIDE SEQUENCE</scope>
    <source>
        <tissue evidence="2">Seedling</tissue>
    </source>
</reference>
<sequence length="462" mass="49783">MQDESWSAITGSCTIVRDMKDMLVHSYYEVRLHAPPDGKRKMAADKKRNLGAGLYHLSPDDLNKVLEIVAQDNRSFQPKAKEVDLNMDAQDLFKARFGQTLESQKLNIKKIETQLCRRSTDIRSASLHGRASSAAADVWARPWPAPRVSRLATATSIDVPAEDPVGSSLSSGWIRIFNERSTDIRSASLHGRASSAAADVWARPWPAPRISRLATATSIDVPVEDPAGSSLSSRWIRIFNDRSTDIRSASLHGRASSAATDVWARPWPAPRVSRLATATSIEVPVEDPASSSLSSAADVWARPWPDPRVSQLATATSIDVPVEDPAGSSLSSGRRIPDPPCRRSLPPPRWCPSSDVELLDTAVPELLRAAATDVLHGARAEGLRADAPPPAKLLLTTGAEGDSALLLLLPAKLLRAAAAELVRVVAVECLRVTASPGTRVATAAGSTSRSEHMEPDWMAAEI</sequence>
<evidence type="ECO:0000259" key="1">
    <source>
        <dbReference type="Pfam" id="PF17035"/>
    </source>
</evidence>
<dbReference type="InterPro" id="IPR038336">
    <property type="entry name" value="NET_sf"/>
</dbReference>
<proteinExistence type="predicted"/>
<dbReference type="EMBL" id="CM000785">
    <property type="protein sequence ID" value="AQL00751.1"/>
    <property type="molecule type" value="Genomic_DNA"/>
</dbReference>
<dbReference type="InterPro" id="IPR027353">
    <property type="entry name" value="NET_dom"/>
</dbReference>
<organism evidence="2">
    <name type="scientific">Zea mays</name>
    <name type="common">Maize</name>
    <dbReference type="NCBI Taxonomy" id="4577"/>
    <lineage>
        <taxon>Eukaryota</taxon>
        <taxon>Viridiplantae</taxon>
        <taxon>Streptophyta</taxon>
        <taxon>Embryophyta</taxon>
        <taxon>Tracheophyta</taxon>
        <taxon>Spermatophyta</taxon>
        <taxon>Magnoliopsida</taxon>
        <taxon>Liliopsida</taxon>
        <taxon>Poales</taxon>
        <taxon>Poaceae</taxon>
        <taxon>PACMAD clade</taxon>
        <taxon>Panicoideae</taxon>
        <taxon>Andropogonodae</taxon>
        <taxon>Andropogoneae</taxon>
        <taxon>Tripsacinae</taxon>
        <taxon>Zea</taxon>
    </lineage>
</organism>
<dbReference type="STRING" id="4577.A0A1D6NR09"/>